<gene>
    <name evidence="3" type="ORF">ERS852456_00140</name>
</gene>
<evidence type="ECO:0000313" key="3">
    <source>
        <dbReference type="EMBL" id="CUN52133.1"/>
    </source>
</evidence>
<proteinExistence type="predicted"/>
<dbReference type="GO" id="GO:0016831">
    <property type="term" value="F:carboxy-lyase activity"/>
    <property type="evidence" value="ECO:0007669"/>
    <property type="project" value="InterPro"/>
</dbReference>
<dbReference type="Pfam" id="PF04909">
    <property type="entry name" value="Amidohydro_2"/>
    <property type="match status" value="1"/>
</dbReference>
<dbReference type="InterPro" id="IPR032465">
    <property type="entry name" value="ACMSD"/>
</dbReference>
<dbReference type="InterPro" id="IPR006680">
    <property type="entry name" value="Amidohydro-rel"/>
</dbReference>
<evidence type="ECO:0000256" key="1">
    <source>
        <dbReference type="ARBA" id="ARBA00023239"/>
    </source>
</evidence>
<dbReference type="PANTHER" id="PTHR21240:SF28">
    <property type="entry name" value="ISO-OROTATE DECARBOXYLASE (EUROFUNG)"/>
    <property type="match status" value="1"/>
</dbReference>
<dbReference type="Proteomes" id="UP000095787">
    <property type="component" value="Unassembled WGS sequence"/>
</dbReference>
<accession>A0A173XKG7</accession>
<protein>
    <submittedName>
        <fullName evidence="3">Predicted metal-dependent hydrolase of the TIM-barrel fold</fullName>
    </submittedName>
</protein>
<dbReference type="PANTHER" id="PTHR21240">
    <property type="entry name" value="2-AMINO-3-CARBOXYLMUCONATE-6-SEMIALDEHYDE DECARBOXYLASE"/>
    <property type="match status" value="1"/>
</dbReference>
<name>A0A173XKG7_9FIRM</name>
<evidence type="ECO:0000313" key="4">
    <source>
        <dbReference type="Proteomes" id="UP000095787"/>
    </source>
</evidence>
<feature type="domain" description="Amidohydrolase-related" evidence="2">
    <location>
        <begin position="113"/>
        <end position="343"/>
    </location>
</feature>
<dbReference type="GO" id="GO:0005737">
    <property type="term" value="C:cytoplasm"/>
    <property type="evidence" value="ECO:0007669"/>
    <property type="project" value="TreeGrafter"/>
</dbReference>
<sequence>MELEKFDPVCAAVLKKTEIEKPAYPVIDFHMHMGKMLLGESYETKYDTKEYVRELQDAGVVCAVNMDGYFGKDLEKMQKKQEGFEEMFFNFMQLDFSAYDDPDFCDKTKKVIEDSCMRGCRGIKLWKDLSLWERDKYGRPIRTDDPRFDIIYDTAAKLHIPVLMHVADPAAFFTPKSEKNERWEELDVCPEWDFSDHEKYMSFEELMEMQENTVRSHPETTFVIAHVGSYAENLEWVSGQLEKYPNMYIDVAARLAELGRVPYSAKKFFVKHQDRILFGTDCTPLGMGYHKIYYRFFETKDEYFPYQPEGELPGQGRWAIYGIGLEDEILKKIYYKNACKVLSLDENRFVGGVR</sequence>
<dbReference type="AlphaFoldDB" id="A0A173XKG7"/>
<dbReference type="RefSeq" id="WP_004847856.1">
    <property type="nucleotide sequence ID" value="NZ_AP028249.1"/>
</dbReference>
<dbReference type="InterPro" id="IPR032466">
    <property type="entry name" value="Metal_Hydrolase"/>
</dbReference>
<dbReference type="Gene3D" id="3.20.20.140">
    <property type="entry name" value="Metal-dependent hydrolases"/>
    <property type="match status" value="1"/>
</dbReference>
<dbReference type="GeneID" id="97327946"/>
<dbReference type="GO" id="GO:0016787">
    <property type="term" value="F:hydrolase activity"/>
    <property type="evidence" value="ECO:0007669"/>
    <property type="project" value="UniProtKB-KW"/>
</dbReference>
<keyword evidence="1" id="KW-0456">Lyase</keyword>
<organism evidence="3 4">
    <name type="scientific">[Ruminococcus] torques</name>
    <dbReference type="NCBI Taxonomy" id="33039"/>
    <lineage>
        <taxon>Bacteria</taxon>
        <taxon>Bacillati</taxon>
        <taxon>Bacillota</taxon>
        <taxon>Clostridia</taxon>
        <taxon>Lachnospirales</taxon>
        <taxon>Lachnospiraceae</taxon>
        <taxon>Mediterraneibacter</taxon>
    </lineage>
</organism>
<dbReference type="SUPFAM" id="SSF51556">
    <property type="entry name" value="Metallo-dependent hydrolases"/>
    <property type="match status" value="1"/>
</dbReference>
<evidence type="ECO:0000259" key="2">
    <source>
        <dbReference type="Pfam" id="PF04909"/>
    </source>
</evidence>
<reference evidence="3 4" key="1">
    <citation type="submission" date="2015-09" db="EMBL/GenBank/DDBJ databases">
        <authorList>
            <consortium name="Pathogen Informatics"/>
        </authorList>
    </citation>
    <scope>NUCLEOTIDE SEQUENCE [LARGE SCALE GENOMIC DNA]</scope>
    <source>
        <strain evidence="3 4">2789STDY5834841</strain>
    </source>
</reference>
<keyword evidence="3" id="KW-0378">Hydrolase</keyword>
<dbReference type="EMBL" id="CYZO01000001">
    <property type="protein sequence ID" value="CUN52133.1"/>
    <property type="molecule type" value="Genomic_DNA"/>
</dbReference>
<dbReference type="GO" id="GO:0019748">
    <property type="term" value="P:secondary metabolic process"/>
    <property type="evidence" value="ECO:0007669"/>
    <property type="project" value="TreeGrafter"/>
</dbReference>